<evidence type="ECO:0000313" key="4">
    <source>
        <dbReference type="EMBL" id="MYN46742.1"/>
    </source>
</evidence>
<dbReference type="PANTHER" id="PTHR43391:SF91">
    <property type="entry name" value="OS04G0390700 PROTEIN"/>
    <property type="match status" value="1"/>
</dbReference>
<accession>A0A845I0T7</accession>
<dbReference type="SUPFAM" id="SSF51735">
    <property type="entry name" value="NAD(P)-binding Rossmann-fold domains"/>
    <property type="match status" value="1"/>
</dbReference>
<dbReference type="NCBIfam" id="NF006119">
    <property type="entry name" value="PRK08264.1-5"/>
    <property type="match status" value="1"/>
</dbReference>
<evidence type="ECO:0000256" key="3">
    <source>
        <dbReference type="RuleBase" id="RU000363"/>
    </source>
</evidence>
<dbReference type="PRINTS" id="PR00080">
    <property type="entry name" value="SDRFAMILY"/>
</dbReference>
<dbReference type="Gene3D" id="3.40.50.720">
    <property type="entry name" value="NAD(P)-binding Rossmann-like Domain"/>
    <property type="match status" value="1"/>
</dbReference>
<reference evidence="4" key="1">
    <citation type="submission" date="2019-12" db="EMBL/GenBank/DDBJ databases">
        <title>Novel species isolated from a subtropical stream in China.</title>
        <authorList>
            <person name="Lu H."/>
        </authorList>
    </citation>
    <scope>NUCLEOTIDE SEQUENCE [LARGE SCALE GENOMIC DNA]</scope>
    <source>
        <strain evidence="4">FT93W</strain>
    </source>
</reference>
<dbReference type="Proteomes" id="UP000444316">
    <property type="component" value="Unassembled WGS sequence"/>
</dbReference>
<evidence type="ECO:0000313" key="5">
    <source>
        <dbReference type="Proteomes" id="UP000444316"/>
    </source>
</evidence>
<organism evidence="4 5">
    <name type="scientific">Duganella fentianensis</name>
    <dbReference type="NCBI Taxonomy" id="2692177"/>
    <lineage>
        <taxon>Bacteria</taxon>
        <taxon>Pseudomonadati</taxon>
        <taxon>Pseudomonadota</taxon>
        <taxon>Betaproteobacteria</taxon>
        <taxon>Burkholderiales</taxon>
        <taxon>Oxalobacteraceae</taxon>
        <taxon>Telluria group</taxon>
        <taxon>Duganella</taxon>
    </lineage>
</organism>
<dbReference type="InterPro" id="IPR036291">
    <property type="entry name" value="NAD(P)-bd_dom_sf"/>
</dbReference>
<dbReference type="InterPro" id="IPR020904">
    <property type="entry name" value="Sc_DH/Rdtase_CS"/>
</dbReference>
<evidence type="ECO:0000256" key="1">
    <source>
        <dbReference type="ARBA" id="ARBA00006484"/>
    </source>
</evidence>
<comment type="caution">
    <text evidence="4">The sequence shown here is derived from an EMBL/GenBank/DDBJ whole genome shotgun (WGS) entry which is preliminary data.</text>
</comment>
<evidence type="ECO:0000256" key="2">
    <source>
        <dbReference type="ARBA" id="ARBA00023002"/>
    </source>
</evidence>
<dbReference type="Pfam" id="PF00106">
    <property type="entry name" value="adh_short"/>
    <property type="match status" value="1"/>
</dbReference>
<dbReference type="AlphaFoldDB" id="A0A845I0T7"/>
<sequence>MKVQGANVFITGANRGIGLALARRARDLGAAKVYAGMRNTAGFSEPGLIPVQIDVTDEASVQAAVRAAGDVTILINNAGIGAVKPDALDPGVEAQSREMFETNYFGVVRVTQAFAPVLTQAAKSAIVNVLSSVTWLPAPFLTAYAASKAAAWSYTNSLRQTMQATSTSVLALHVHFVDTDMTRLFDAPKTQPDDVAQQTLAALEAGQVELFADDTARAAKATLSSEHALYLAPQPAH</sequence>
<keyword evidence="2" id="KW-0560">Oxidoreductase</keyword>
<dbReference type="RefSeq" id="WP_161036190.1">
    <property type="nucleotide sequence ID" value="NZ_WWCL01000003.1"/>
</dbReference>
<proteinExistence type="inferred from homology"/>
<protein>
    <submittedName>
        <fullName evidence="4">SDR family NAD(P)-dependent oxidoreductase</fullName>
    </submittedName>
</protein>
<dbReference type="PROSITE" id="PS00061">
    <property type="entry name" value="ADH_SHORT"/>
    <property type="match status" value="1"/>
</dbReference>
<gene>
    <name evidence="4" type="ORF">GTP23_16985</name>
</gene>
<keyword evidence="5" id="KW-1185">Reference proteome</keyword>
<dbReference type="GO" id="GO:0016491">
    <property type="term" value="F:oxidoreductase activity"/>
    <property type="evidence" value="ECO:0007669"/>
    <property type="project" value="UniProtKB-KW"/>
</dbReference>
<name>A0A845I0T7_9BURK</name>
<dbReference type="PANTHER" id="PTHR43391">
    <property type="entry name" value="RETINOL DEHYDROGENASE-RELATED"/>
    <property type="match status" value="1"/>
</dbReference>
<dbReference type="PRINTS" id="PR00081">
    <property type="entry name" value="GDHRDH"/>
</dbReference>
<dbReference type="EMBL" id="WWCL01000003">
    <property type="protein sequence ID" value="MYN46742.1"/>
    <property type="molecule type" value="Genomic_DNA"/>
</dbReference>
<dbReference type="GO" id="GO:0005829">
    <property type="term" value="C:cytosol"/>
    <property type="evidence" value="ECO:0007669"/>
    <property type="project" value="TreeGrafter"/>
</dbReference>
<dbReference type="InterPro" id="IPR002347">
    <property type="entry name" value="SDR_fam"/>
</dbReference>
<comment type="similarity">
    <text evidence="1 3">Belongs to the short-chain dehydrogenases/reductases (SDR) family.</text>
</comment>